<organism evidence="5 6">
    <name type="scientific">Nepenthes gracilis</name>
    <name type="common">Slender pitcher plant</name>
    <dbReference type="NCBI Taxonomy" id="150966"/>
    <lineage>
        <taxon>Eukaryota</taxon>
        <taxon>Viridiplantae</taxon>
        <taxon>Streptophyta</taxon>
        <taxon>Embryophyta</taxon>
        <taxon>Tracheophyta</taxon>
        <taxon>Spermatophyta</taxon>
        <taxon>Magnoliopsida</taxon>
        <taxon>eudicotyledons</taxon>
        <taxon>Gunneridae</taxon>
        <taxon>Pentapetalae</taxon>
        <taxon>Caryophyllales</taxon>
        <taxon>Nepenthaceae</taxon>
        <taxon>Nepenthes</taxon>
    </lineage>
</organism>
<dbReference type="Pfam" id="PF13041">
    <property type="entry name" value="PPR_2"/>
    <property type="match status" value="2"/>
</dbReference>
<feature type="repeat" description="PPR" evidence="3">
    <location>
        <begin position="490"/>
        <end position="524"/>
    </location>
</feature>
<accession>A0AAD3XMU3</accession>
<reference evidence="5" key="1">
    <citation type="submission" date="2023-05" db="EMBL/GenBank/DDBJ databases">
        <title>Nepenthes gracilis genome sequencing.</title>
        <authorList>
            <person name="Fukushima K."/>
        </authorList>
    </citation>
    <scope>NUCLEOTIDE SEQUENCE</scope>
    <source>
        <strain evidence="5">SING2019-196</strain>
    </source>
</reference>
<dbReference type="Pfam" id="PF13812">
    <property type="entry name" value="PPR_3"/>
    <property type="match status" value="1"/>
</dbReference>
<dbReference type="EMBL" id="BSYO01000010">
    <property type="protein sequence ID" value="GMH10348.1"/>
    <property type="molecule type" value="Genomic_DNA"/>
</dbReference>
<feature type="repeat" description="PPR" evidence="3">
    <location>
        <begin position="455"/>
        <end position="489"/>
    </location>
</feature>
<feature type="repeat" description="PPR" evidence="3">
    <location>
        <begin position="244"/>
        <end position="278"/>
    </location>
</feature>
<comment type="caution">
    <text evidence="5">The sequence shown here is derived from an EMBL/GenBank/DDBJ whole genome shotgun (WGS) entry which is preliminary data.</text>
</comment>
<dbReference type="GO" id="GO:0003729">
    <property type="term" value="F:mRNA binding"/>
    <property type="evidence" value="ECO:0007669"/>
    <property type="project" value="TreeGrafter"/>
</dbReference>
<dbReference type="AlphaFoldDB" id="A0AAD3XMU3"/>
<protein>
    <recommendedName>
        <fullName evidence="7">Pentatricopeptide repeat-containing protein</fullName>
    </recommendedName>
</protein>
<evidence type="ECO:0000313" key="5">
    <source>
        <dbReference type="EMBL" id="GMH10348.1"/>
    </source>
</evidence>
<evidence type="ECO:0000256" key="3">
    <source>
        <dbReference type="PROSITE-ProRule" id="PRU00708"/>
    </source>
</evidence>
<dbReference type="PROSITE" id="PS51375">
    <property type="entry name" value="PPR"/>
    <property type="match status" value="6"/>
</dbReference>
<dbReference type="PANTHER" id="PTHR47938:SF35">
    <property type="entry name" value="PENTATRICOPEPTIDE REPEAT-CONTAINING PROTEIN 4, MITOCHONDRIAL-RELATED"/>
    <property type="match status" value="1"/>
</dbReference>
<name>A0AAD3XMU3_NEPGR</name>
<comment type="similarity">
    <text evidence="1">Belongs to the PPR family. P subfamily.</text>
</comment>
<feature type="repeat" description="PPR" evidence="3">
    <location>
        <begin position="279"/>
        <end position="313"/>
    </location>
</feature>
<dbReference type="PANTHER" id="PTHR47938">
    <property type="entry name" value="RESPIRATORY COMPLEX I CHAPERONE (CIA84), PUTATIVE (AFU_ORTHOLOGUE AFUA_2G06020)-RELATED"/>
    <property type="match status" value="1"/>
</dbReference>
<proteinExistence type="inferred from homology"/>
<evidence type="ECO:0000256" key="2">
    <source>
        <dbReference type="ARBA" id="ARBA00022737"/>
    </source>
</evidence>
<dbReference type="InterPro" id="IPR002885">
    <property type="entry name" value="PPR_rpt"/>
</dbReference>
<feature type="repeat" description="PPR" evidence="3">
    <location>
        <begin position="525"/>
        <end position="560"/>
    </location>
</feature>
<sequence>MAARASLARHAGSNLNPLRNHRRVLHKALNSTSYSSHFCSRELHGVFQFQNPRFLSNSSIELEPEDSHRHHLHESGMTSTDSPDIGQNAALVESPDVSSSGPEELPLVFGETSGSNDTQMESLSSIEQLVDGHERANEIDIEKLEYLLSLLQSTVDGSLESTLDSMDLTLHEEFVVRVLETPLVPGNHLLRFFKWALIKTEFTVTPTAVHALVVAISNDLKRKDAYALWDLIKVIGEKNNGVLNAEILNDLISLLSRLGKAKAAFEIFGKFEEFGCVPNAETYYFAINVLCRRSMYHWAWSLCEKMLNAGIVPESEKIGEIISLFCKGYKAKEAHLLYLSAKENSRHPPQIAINHLIATLSKVDETVHLALEMLDDFSGESRKSAINPFSSVVRGLCRINDINGAKVLLSKMIEVGPPPGNAVFNPIISSLSKAGDMGDAMEILRLMEKRGLKPDVYTYSVIMSGYAKGGLMDEACNVLSEAKKFHSKLCPATYHTLIRGFCKLAEYEKALNLLSEMEDYGVRPNVDEYNKLIQSLCLQALDWKTAEKLLGKMREKGLHLPGISRGLIQAVKELEEEAVRTLVVNNES</sequence>
<dbReference type="Proteomes" id="UP001279734">
    <property type="component" value="Unassembled WGS sequence"/>
</dbReference>
<keyword evidence="6" id="KW-1185">Reference proteome</keyword>
<dbReference type="InterPro" id="IPR011990">
    <property type="entry name" value="TPR-like_helical_dom_sf"/>
</dbReference>
<feature type="repeat" description="PPR" evidence="3">
    <location>
        <begin position="420"/>
        <end position="454"/>
    </location>
</feature>
<keyword evidence="2" id="KW-0677">Repeat</keyword>
<evidence type="ECO:0000256" key="4">
    <source>
        <dbReference type="SAM" id="MobiDB-lite"/>
    </source>
</evidence>
<dbReference type="NCBIfam" id="TIGR00756">
    <property type="entry name" value="PPR"/>
    <property type="match status" value="5"/>
</dbReference>
<dbReference type="Gene3D" id="1.25.40.10">
    <property type="entry name" value="Tetratricopeptide repeat domain"/>
    <property type="match status" value="3"/>
</dbReference>
<feature type="region of interest" description="Disordered" evidence="4">
    <location>
        <begin position="64"/>
        <end position="85"/>
    </location>
</feature>
<evidence type="ECO:0008006" key="7">
    <source>
        <dbReference type="Google" id="ProtNLM"/>
    </source>
</evidence>
<gene>
    <name evidence="5" type="ORF">Nepgr_012189</name>
</gene>
<dbReference type="Pfam" id="PF01535">
    <property type="entry name" value="PPR"/>
    <property type="match status" value="1"/>
</dbReference>
<evidence type="ECO:0000313" key="6">
    <source>
        <dbReference type="Proteomes" id="UP001279734"/>
    </source>
</evidence>
<evidence type="ECO:0000256" key="1">
    <source>
        <dbReference type="ARBA" id="ARBA00007626"/>
    </source>
</evidence>